<dbReference type="GO" id="GO:0016491">
    <property type="term" value="F:oxidoreductase activity"/>
    <property type="evidence" value="ECO:0007669"/>
    <property type="project" value="InterPro"/>
</dbReference>
<dbReference type="Proteomes" id="UP000518206">
    <property type="component" value="Unassembled WGS sequence"/>
</dbReference>
<dbReference type="InterPro" id="IPR050553">
    <property type="entry name" value="Thioredoxin_ResA/DsbE_sf"/>
</dbReference>
<dbReference type="EMBL" id="JACHVX010000002">
    <property type="protein sequence ID" value="MBB2922201.1"/>
    <property type="molecule type" value="Genomic_DNA"/>
</dbReference>
<dbReference type="InterPro" id="IPR013766">
    <property type="entry name" value="Thioredoxin_domain"/>
</dbReference>
<evidence type="ECO:0000313" key="5">
    <source>
        <dbReference type="Proteomes" id="UP000518206"/>
    </source>
</evidence>
<dbReference type="InterPro" id="IPR013740">
    <property type="entry name" value="Redoxin"/>
</dbReference>
<accession>A0A7W4UDI8</accession>
<comment type="caution">
    <text evidence="4">The sequence shown here is derived from an EMBL/GenBank/DDBJ whole genome shotgun (WGS) entry which is preliminary data.</text>
</comment>
<feature type="region of interest" description="Disordered" evidence="1">
    <location>
        <begin position="37"/>
        <end position="69"/>
    </location>
</feature>
<dbReference type="AlphaFoldDB" id="A0A7W4UDI8"/>
<gene>
    <name evidence="4" type="ORF">FHR80_001113</name>
</gene>
<reference evidence="4 5" key="2">
    <citation type="submission" date="2020-08" db="EMBL/GenBank/DDBJ databases">
        <authorList>
            <person name="Partida-Martinez L."/>
            <person name="Huntemann M."/>
            <person name="Clum A."/>
            <person name="Wang J."/>
            <person name="Palaniappan K."/>
            <person name="Ritter S."/>
            <person name="Chen I.-M."/>
            <person name="Stamatis D."/>
            <person name="Reddy T."/>
            <person name="O'Malley R."/>
            <person name="Daum C."/>
            <person name="Shapiro N."/>
            <person name="Ivanova N."/>
            <person name="Kyrpides N."/>
            <person name="Woyke T."/>
        </authorList>
    </citation>
    <scope>NUCLEOTIDE SEQUENCE [LARGE SCALE GENOMIC DNA]</scope>
    <source>
        <strain evidence="4 5">RAS26</strain>
    </source>
</reference>
<feature type="chain" id="PRO_5039694932" evidence="2">
    <location>
        <begin position="35"/>
        <end position="219"/>
    </location>
</feature>
<evidence type="ECO:0000313" key="4">
    <source>
        <dbReference type="EMBL" id="MBB2922201.1"/>
    </source>
</evidence>
<evidence type="ECO:0000259" key="3">
    <source>
        <dbReference type="PROSITE" id="PS51352"/>
    </source>
</evidence>
<dbReference type="RefSeq" id="WP_221196168.1">
    <property type="nucleotide sequence ID" value="NZ_JACHVX010000002.1"/>
</dbReference>
<dbReference type="Gene3D" id="3.40.30.10">
    <property type="entry name" value="Glutaredoxin"/>
    <property type="match status" value="1"/>
</dbReference>
<dbReference type="Pfam" id="PF08534">
    <property type="entry name" value="Redoxin"/>
    <property type="match status" value="1"/>
</dbReference>
<proteinExistence type="predicted"/>
<dbReference type="PANTHER" id="PTHR42852">
    <property type="entry name" value="THIOL:DISULFIDE INTERCHANGE PROTEIN DSBE"/>
    <property type="match status" value="1"/>
</dbReference>
<organism evidence="4 5">
    <name type="scientific">Cellulomonas cellasea</name>
    <dbReference type="NCBI Taxonomy" id="43670"/>
    <lineage>
        <taxon>Bacteria</taxon>
        <taxon>Bacillati</taxon>
        <taxon>Actinomycetota</taxon>
        <taxon>Actinomycetes</taxon>
        <taxon>Micrococcales</taxon>
        <taxon>Cellulomonadaceae</taxon>
        <taxon>Cellulomonas</taxon>
    </lineage>
</organism>
<sequence length="219" mass="22269">MTMRGTRARDTSGLHRTGAALAALALAATLTACGGAQDGPASGDSPDPGMTTPGTATEEPMASEPMTSEPMMTEPMTEAMDAPAAELAVTGTTVDGEPLDLVAHLGGRPAVLWFWAPWCPVCAAEADEVAAQAAASSGEVTFVGVAAHDDVAAMQGFVERHGLEGFEHLADEEGAVWERFGVSAQPAYAFVTADGTVRVVPSSLGAEELAAEVARLTAG</sequence>
<feature type="domain" description="Thioredoxin" evidence="3">
    <location>
        <begin position="76"/>
        <end position="218"/>
    </location>
</feature>
<name>A0A7W4UDI8_9CELL</name>
<dbReference type="PROSITE" id="PS51257">
    <property type="entry name" value="PROKAR_LIPOPROTEIN"/>
    <property type="match status" value="1"/>
</dbReference>
<dbReference type="PANTHER" id="PTHR42852:SF17">
    <property type="entry name" value="THIOREDOXIN-LIKE PROTEIN HI_1115"/>
    <property type="match status" value="1"/>
</dbReference>
<keyword evidence="2" id="KW-0732">Signal</keyword>
<dbReference type="InterPro" id="IPR036249">
    <property type="entry name" value="Thioredoxin-like_sf"/>
</dbReference>
<protein>
    <submittedName>
        <fullName evidence="4">Peroxiredoxin</fullName>
    </submittedName>
</protein>
<evidence type="ECO:0000256" key="2">
    <source>
        <dbReference type="SAM" id="SignalP"/>
    </source>
</evidence>
<dbReference type="SUPFAM" id="SSF52833">
    <property type="entry name" value="Thioredoxin-like"/>
    <property type="match status" value="1"/>
</dbReference>
<reference evidence="4 5" key="1">
    <citation type="submission" date="2020-08" db="EMBL/GenBank/DDBJ databases">
        <title>The Agave Microbiome: Exploring the role of microbial communities in plant adaptations to desert environments.</title>
        <authorList>
            <person name="Partida-Martinez L.P."/>
        </authorList>
    </citation>
    <scope>NUCLEOTIDE SEQUENCE [LARGE SCALE GENOMIC DNA]</scope>
    <source>
        <strain evidence="4 5">RAS26</strain>
    </source>
</reference>
<evidence type="ECO:0000256" key="1">
    <source>
        <dbReference type="SAM" id="MobiDB-lite"/>
    </source>
</evidence>
<dbReference type="PROSITE" id="PS51352">
    <property type="entry name" value="THIOREDOXIN_2"/>
    <property type="match status" value="1"/>
</dbReference>
<feature type="signal peptide" evidence="2">
    <location>
        <begin position="1"/>
        <end position="34"/>
    </location>
</feature>